<feature type="domain" description="TadE-like" evidence="2">
    <location>
        <begin position="74"/>
        <end position="116"/>
    </location>
</feature>
<feature type="transmembrane region" description="Helical" evidence="1">
    <location>
        <begin position="80"/>
        <end position="100"/>
    </location>
</feature>
<protein>
    <recommendedName>
        <fullName evidence="2">TadE-like domain-containing protein</fullName>
    </recommendedName>
</protein>
<evidence type="ECO:0000313" key="3">
    <source>
        <dbReference type="EMBL" id="OZI17826.1"/>
    </source>
</evidence>
<dbReference type="Pfam" id="PF07811">
    <property type="entry name" value="TadE"/>
    <property type="match status" value="1"/>
</dbReference>
<comment type="caution">
    <text evidence="3">The sequence shown here is derived from an EMBL/GenBank/DDBJ whole genome shotgun (WGS) entry which is preliminary data.</text>
</comment>
<dbReference type="EMBL" id="NEVK01000006">
    <property type="protein sequence ID" value="OZI17826.1"/>
    <property type="molecule type" value="Genomic_DNA"/>
</dbReference>
<sequence length="231" mass="24118">MDAPHHGRGGCESHRRLWAGVRPEVPVLGARRGHPAGRPACGDIPGGFALAGAAATSAPGAVRHIPGIGRAQRGAYAVEFALIFLAFFLVLYGIMMYGMIFTAQQSLNLAAQDAARKALQWQPGATHMQLRADAARNVALERADWITTISGEPLSVAVCSGNGRLSHANGGNCSGLIPADDPEWIEVVVSYAYGAQPLIPNLPLIQRAIVPAQLHARAAVRLGSLAAAPGS</sequence>
<organism evidence="3 4">
    <name type="scientific">Bordetella genomosp. 7</name>
    <dbReference type="NCBI Taxonomy" id="1416805"/>
    <lineage>
        <taxon>Bacteria</taxon>
        <taxon>Pseudomonadati</taxon>
        <taxon>Pseudomonadota</taxon>
        <taxon>Betaproteobacteria</taxon>
        <taxon>Burkholderiales</taxon>
        <taxon>Alcaligenaceae</taxon>
        <taxon>Bordetella</taxon>
    </lineage>
</organism>
<keyword evidence="1" id="KW-1133">Transmembrane helix</keyword>
<reference evidence="4" key="1">
    <citation type="submission" date="2017-05" db="EMBL/GenBank/DDBJ databases">
        <title>Complete and WGS of Bordetella genogroups.</title>
        <authorList>
            <person name="Spilker T."/>
            <person name="Lipuma J."/>
        </authorList>
    </citation>
    <scope>NUCLEOTIDE SEQUENCE [LARGE SCALE GENOMIC DNA]</scope>
    <source>
        <strain evidence="4">AU18089</strain>
    </source>
</reference>
<keyword evidence="4" id="KW-1185">Reference proteome</keyword>
<evidence type="ECO:0000313" key="4">
    <source>
        <dbReference type="Proteomes" id="UP000216947"/>
    </source>
</evidence>
<dbReference type="InterPro" id="IPR012495">
    <property type="entry name" value="TadE-like_dom"/>
</dbReference>
<dbReference type="Proteomes" id="UP000216947">
    <property type="component" value="Unassembled WGS sequence"/>
</dbReference>
<name>A0A261QYL5_9BORD</name>
<proteinExistence type="predicted"/>
<keyword evidence="1" id="KW-0812">Transmembrane</keyword>
<dbReference type="AlphaFoldDB" id="A0A261QYL5"/>
<gene>
    <name evidence="3" type="ORF">CAL19_12055</name>
</gene>
<evidence type="ECO:0000259" key="2">
    <source>
        <dbReference type="Pfam" id="PF07811"/>
    </source>
</evidence>
<evidence type="ECO:0000256" key="1">
    <source>
        <dbReference type="SAM" id="Phobius"/>
    </source>
</evidence>
<accession>A0A261QYL5</accession>
<keyword evidence="1" id="KW-0472">Membrane</keyword>